<reference evidence="6 7" key="1">
    <citation type="submission" date="2016-09" db="EMBL/GenBank/DDBJ databases">
        <title>Rhizobium sp. nov., a novel species isolated from the rice rhizosphere.</title>
        <authorList>
            <person name="Zhao J."/>
            <person name="Zhang X."/>
        </authorList>
    </citation>
    <scope>NUCLEOTIDE SEQUENCE [LARGE SCALE GENOMIC DNA]</scope>
    <source>
        <strain evidence="6 7">1.7048</strain>
    </source>
</reference>
<evidence type="ECO:0000256" key="4">
    <source>
        <dbReference type="ARBA" id="ARBA00023163"/>
    </source>
</evidence>
<dbReference type="Gene3D" id="1.10.10.10">
    <property type="entry name" value="Winged helix-like DNA-binding domain superfamily/Winged helix DNA-binding domain"/>
    <property type="match status" value="1"/>
</dbReference>
<evidence type="ECO:0000313" key="6">
    <source>
        <dbReference type="EMBL" id="OLP58692.1"/>
    </source>
</evidence>
<dbReference type="InterPro" id="IPR036390">
    <property type="entry name" value="WH_DNA-bd_sf"/>
</dbReference>
<dbReference type="GO" id="GO:0003700">
    <property type="term" value="F:DNA-binding transcription factor activity"/>
    <property type="evidence" value="ECO:0007669"/>
    <property type="project" value="InterPro"/>
</dbReference>
<dbReference type="Proteomes" id="UP000186364">
    <property type="component" value="Unassembled WGS sequence"/>
</dbReference>
<evidence type="ECO:0000259" key="5">
    <source>
        <dbReference type="PROSITE" id="PS50931"/>
    </source>
</evidence>
<dbReference type="SUPFAM" id="SSF53850">
    <property type="entry name" value="Periplasmic binding protein-like II"/>
    <property type="match status" value="1"/>
</dbReference>
<dbReference type="InterPro" id="IPR005119">
    <property type="entry name" value="LysR_subst-bd"/>
</dbReference>
<keyword evidence="2" id="KW-0805">Transcription regulation</keyword>
<organism evidence="6 7">
    <name type="scientific">Xaviernesmea oryzae</name>
    <dbReference type="NCBI Taxonomy" id="464029"/>
    <lineage>
        <taxon>Bacteria</taxon>
        <taxon>Pseudomonadati</taxon>
        <taxon>Pseudomonadota</taxon>
        <taxon>Alphaproteobacteria</taxon>
        <taxon>Hyphomicrobiales</taxon>
        <taxon>Rhizobiaceae</taxon>
        <taxon>Rhizobium/Agrobacterium group</taxon>
        <taxon>Xaviernesmea</taxon>
    </lineage>
</organism>
<dbReference type="Pfam" id="PF03466">
    <property type="entry name" value="LysR_substrate"/>
    <property type="match status" value="1"/>
</dbReference>
<dbReference type="GO" id="GO:0043565">
    <property type="term" value="F:sequence-specific DNA binding"/>
    <property type="evidence" value="ECO:0007669"/>
    <property type="project" value="TreeGrafter"/>
</dbReference>
<keyword evidence="4" id="KW-0804">Transcription</keyword>
<proteinExistence type="inferred from homology"/>
<keyword evidence="3" id="KW-0238">DNA-binding</keyword>
<comment type="similarity">
    <text evidence="1">Belongs to the LysR transcriptional regulatory family.</text>
</comment>
<dbReference type="InterPro" id="IPR058163">
    <property type="entry name" value="LysR-type_TF_proteobact-type"/>
</dbReference>
<evidence type="ECO:0000256" key="1">
    <source>
        <dbReference type="ARBA" id="ARBA00009437"/>
    </source>
</evidence>
<dbReference type="PANTHER" id="PTHR30537:SF3">
    <property type="entry name" value="TRANSCRIPTIONAL REGULATORY PROTEIN"/>
    <property type="match status" value="1"/>
</dbReference>
<dbReference type="PROSITE" id="PS50931">
    <property type="entry name" value="HTH_LYSR"/>
    <property type="match status" value="1"/>
</dbReference>
<comment type="caution">
    <text evidence="6">The sequence shown here is derived from an EMBL/GenBank/DDBJ whole genome shotgun (WGS) entry which is preliminary data.</text>
</comment>
<dbReference type="AlphaFoldDB" id="A0A1Q9ATC3"/>
<accession>A0A1Q9ATC3</accession>
<gene>
    <name evidence="6" type="ORF">BJF93_17870</name>
</gene>
<dbReference type="OrthoDB" id="9787460at2"/>
<dbReference type="PANTHER" id="PTHR30537">
    <property type="entry name" value="HTH-TYPE TRANSCRIPTIONAL REGULATOR"/>
    <property type="match status" value="1"/>
</dbReference>
<dbReference type="RefSeq" id="WP_075629116.1">
    <property type="nucleotide sequence ID" value="NZ_FOAM01000003.1"/>
</dbReference>
<dbReference type="InterPro" id="IPR000847">
    <property type="entry name" value="LysR_HTH_N"/>
</dbReference>
<protein>
    <submittedName>
        <fullName evidence="6">LysR family transcriptional regulator</fullName>
    </submittedName>
</protein>
<keyword evidence="7" id="KW-1185">Reference proteome</keyword>
<dbReference type="Gene3D" id="3.40.190.290">
    <property type="match status" value="1"/>
</dbReference>
<evidence type="ECO:0000256" key="3">
    <source>
        <dbReference type="ARBA" id="ARBA00023125"/>
    </source>
</evidence>
<dbReference type="InterPro" id="IPR036388">
    <property type="entry name" value="WH-like_DNA-bd_sf"/>
</dbReference>
<dbReference type="SUPFAM" id="SSF46785">
    <property type="entry name" value="Winged helix' DNA-binding domain"/>
    <property type="match status" value="1"/>
</dbReference>
<dbReference type="EMBL" id="MKIP01000057">
    <property type="protein sequence ID" value="OLP58692.1"/>
    <property type="molecule type" value="Genomic_DNA"/>
</dbReference>
<dbReference type="GO" id="GO:0006351">
    <property type="term" value="P:DNA-templated transcription"/>
    <property type="evidence" value="ECO:0007669"/>
    <property type="project" value="TreeGrafter"/>
</dbReference>
<sequence length="290" mass="30861">MNWDDLRHFGTLAKAGSLSAAARLLGVEHATVARRIAALEADLGLTLVDRRGRRWSLTDDGRHMAAIAERMEKEAASVRRAAEGARLTLTGTVTISAPPALAAIRLAGPLTALQARHPGLMIRLIGEARSASLTHSEADLAIRLSRPDDPDLTRVKLGMMAFHLYASPAYLAAHPEPTWRFIGNEGPMAGAPQQEALQAYAAGRPLALTASSVEIQHRAALAGAGIAALPDFIAADDPGLVRLMPDKPLVLRDIYLVVHSDLKRAAPVKAVMAQLKTAFPSRATLQANGL</sequence>
<evidence type="ECO:0000256" key="2">
    <source>
        <dbReference type="ARBA" id="ARBA00023015"/>
    </source>
</evidence>
<name>A0A1Q9ATC3_9HYPH</name>
<feature type="domain" description="HTH lysR-type" evidence="5">
    <location>
        <begin position="1"/>
        <end position="58"/>
    </location>
</feature>
<dbReference type="Pfam" id="PF00126">
    <property type="entry name" value="HTH_1"/>
    <property type="match status" value="1"/>
</dbReference>
<evidence type="ECO:0000313" key="7">
    <source>
        <dbReference type="Proteomes" id="UP000186364"/>
    </source>
</evidence>